<dbReference type="Gene3D" id="3.40.50.300">
    <property type="entry name" value="P-loop containing nucleotide triphosphate hydrolases"/>
    <property type="match status" value="1"/>
</dbReference>
<dbReference type="SUPFAM" id="SSF52540">
    <property type="entry name" value="P-loop containing nucleoside triphosphate hydrolases"/>
    <property type="match status" value="1"/>
</dbReference>
<evidence type="ECO:0000313" key="2">
    <source>
        <dbReference type="Proteomes" id="UP000007058"/>
    </source>
</evidence>
<protein>
    <submittedName>
        <fullName evidence="1">Uncharacterized conserved protein</fullName>
    </submittedName>
</protein>
<name>Q2W2X3_PARM1</name>
<dbReference type="HOGENOM" id="CLU_065750_1_0_5"/>
<organism evidence="1 2">
    <name type="scientific">Paramagnetospirillum magneticum (strain ATCC 700264 / AMB-1)</name>
    <name type="common">Magnetospirillum magneticum</name>
    <dbReference type="NCBI Taxonomy" id="342108"/>
    <lineage>
        <taxon>Bacteria</taxon>
        <taxon>Pseudomonadati</taxon>
        <taxon>Pseudomonadota</taxon>
        <taxon>Alphaproteobacteria</taxon>
        <taxon>Rhodospirillales</taxon>
        <taxon>Magnetospirillaceae</taxon>
        <taxon>Paramagnetospirillum</taxon>
    </lineage>
</organism>
<reference evidence="1 2" key="1">
    <citation type="journal article" date="2005" name="DNA Res.">
        <title>Complete genome sequence of the facultative anaerobic magnetotactic bacterium Magnetospirillum sp. strain AMB-1.</title>
        <authorList>
            <person name="Matsunaga T."/>
            <person name="Okamura Y."/>
            <person name="Fukuda Y."/>
            <person name="Wahyudi A.T."/>
            <person name="Murase Y."/>
            <person name="Takeyama H."/>
        </authorList>
    </citation>
    <scope>NUCLEOTIDE SEQUENCE [LARGE SCALE GENOMIC DNA]</scope>
    <source>
        <strain evidence="2">ATCC 700264 / AMB-1</strain>
    </source>
</reference>
<gene>
    <name evidence="1" type="ordered locus">amb2998</name>
</gene>
<proteinExistence type="predicted"/>
<dbReference type="STRING" id="342108.amb2998"/>
<accession>Q2W2X3</accession>
<keyword evidence="2" id="KW-1185">Reference proteome</keyword>
<dbReference type="KEGG" id="mag:amb2998"/>
<dbReference type="EMBL" id="AP007255">
    <property type="protein sequence ID" value="BAE51802.1"/>
    <property type="molecule type" value="Genomic_DNA"/>
</dbReference>
<sequence length="236" mass="24384">MMPSPSLESLRRRIAALDGNGEDGHGPVLPLGLPDCAGLRTGGLHEVSPAALAAEHDGAALGFAAGLLGGLARLTGKPVLWLAENGPPHAPGLTGFGLGPERLVVGMTGRPKAALWALEEAARASALAAVLGEVRGMDFTAARRLQLAAGHSGTTVLLLNRSAAAVTAALTRWRVGAASGGDNRWRLELLRCRGRSPDERGVVGQWEVEWDGTAHRLGLVAPAADRPAVPERARVA</sequence>
<dbReference type="AlphaFoldDB" id="Q2W2X3"/>
<evidence type="ECO:0000313" key="1">
    <source>
        <dbReference type="EMBL" id="BAE51802.1"/>
    </source>
</evidence>
<dbReference type="InterPro" id="IPR027417">
    <property type="entry name" value="P-loop_NTPase"/>
</dbReference>
<dbReference type="Proteomes" id="UP000007058">
    <property type="component" value="Chromosome"/>
</dbReference>